<dbReference type="InterPro" id="IPR036034">
    <property type="entry name" value="PDZ_sf"/>
</dbReference>
<keyword evidence="5" id="KW-1185">Reference proteome</keyword>
<evidence type="ECO:0000313" key="4">
    <source>
        <dbReference type="EMBL" id="CUG51834.1"/>
    </source>
</evidence>
<evidence type="ECO:0000259" key="3">
    <source>
        <dbReference type="PROSITE" id="PS50106"/>
    </source>
</evidence>
<keyword evidence="1" id="KW-0175">Coiled coil</keyword>
<dbReference type="InterPro" id="IPR001478">
    <property type="entry name" value="PDZ"/>
</dbReference>
<proteinExistence type="predicted"/>
<evidence type="ECO:0000256" key="1">
    <source>
        <dbReference type="SAM" id="Coils"/>
    </source>
</evidence>
<dbReference type="OrthoDB" id="3318at2759"/>
<dbReference type="EMBL" id="CYKH01000852">
    <property type="protein sequence ID" value="CUG51834.1"/>
    <property type="molecule type" value="Genomic_DNA"/>
</dbReference>
<evidence type="ECO:0000313" key="5">
    <source>
        <dbReference type="Proteomes" id="UP000051952"/>
    </source>
</evidence>
<feature type="coiled-coil region" evidence="1">
    <location>
        <begin position="123"/>
        <end position="160"/>
    </location>
</feature>
<dbReference type="SMART" id="SM00228">
    <property type="entry name" value="PDZ"/>
    <property type="match status" value="1"/>
</dbReference>
<dbReference type="InterPro" id="IPR041489">
    <property type="entry name" value="PDZ_6"/>
</dbReference>
<dbReference type="PROSITE" id="PS50106">
    <property type="entry name" value="PDZ"/>
    <property type="match status" value="1"/>
</dbReference>
<dbReference type="Gene3D" id="2.30.42.10">
    <property type="match status" value="1"/>
</dbReference>
<organism evidence="4 5">
    <name type="scientific">Bodo saltans</name>
    <name type="common">Flagellated protozoan</name>
    <dbReference type="NCBI Taxonomy" id="75058"/>
    <lineage>
        <taxon>Eukaryota</taxon>
        <taxon>Discoba</taxon>
        <taxon>Euglenozoa</taxon>
        <taxon>Kinetoplastea</taxon>
        <taxon>Metakinetoplastina</taxon>
        <taxon>Eubodonida</taxon>
        <taxon>Bodonidae</taxon>
        <taxon>Bodo</taxon>
    </lineage>
</organism>
<reference evidence="5" key="1">
    <citation type="submission" date="2015-09" db="EMBL/GenBank/DDBJ databases">
        <authorList>
            <consortium name="Pathogen Informatics"/>
        </authorList>
    </citation>
    <scope>NUCLEOTIDE SEQUENCE [LARGE SCALE GENOMIC DNA]</scope>
    <source>
        <strain evidence="5">Lake Konstanz</strain>
    </source>
</reference>
<feature type="region of interest" description="Disordered" evidence="2">
    <location>
        <begin position="189"/>
        <end position="210"/>
    </location>
</feature>
<dbReference type="AlphaFoldDB" id="A0A0S4J550"/>
<dbReference type="SUPFAM" id="SSF50156">
    <property type="entry name" value="PDZ domain-like"/>
    <property type="match status" value="1"/>
</dbReference>
<dbReference type="Pfam" id="PF17820">
    <property type="entry name" value="PDZ_6"/>
    <property type="match status" value="1"/>
</dbReference>
<feature type="domain" description="PDZ" evidence="3">
    <location>
        <begin position="397"/>
        <end position="461"/>
    </location>
</feature>
<sequence>MNEANYRHHQSSDPGVAPNTLSLSFERLTVESLALPWHKLEEIHEAIHEKRRMVEQHTSVAMDHLRAVAVLNADIYSLEKEFSAVMSTVVAERSRSQDKLKTLVRQWEQTQASEENARATATAQQHQTALQAAKHDIKKLKKALDEKQNTLNAVQQQRDDMHHLLKEYNLDAAGPLLESIQSRRLEKQREELLHGSGSGEAGNTSVRPERDVRVGSVFNTTAVTTSTTTTGAAQAKRRNTIGADATSFTRDREINQGKLERSLAADTTLSSLHPNDASAISASLHAGQQDATAEIVRLQGELAATRRESMLRKQEAEALRSIREDSTAGLLRSSSTRDGPAGLRGAAMLSSSGSIAASDAVGPYASNRSVVSSSHHAMHQSRSLLRSGRAGAGASSSVSVAEHGGSQWADHPVTLGLDLGTRRQQMGLAGVHVVDVVEGSPAHEAGLQPNDIIVAWAGRVVNRLDDVHAIVRFLTSGPPLTTLDIRYLRPALSDASEADAVHIPTDDEIHLAVIDLDGRVDGPVHSRRGSFHTH</sequence>
<protein>
    <recommendedName>
        <fullName evidence="3">PDZ domain-containing protein</fullName>
    </recommendedName>
</protein>
<dbReference type="Proteomes" id="UP000051952">
    <property type="component" value="Unassembled WGS sequence"/>
</dbReference>
<dbReference type="VEuPathDB" id="TriTrypDB:BSAL_80555"/>
<gene>
    <name evidence="4" type="ORF">BSAL_80555</name>
</gene>
<accession>A0A0S4J550</accession>
<name>A0A0S4J550_BODSA</name>
<evidence type="ECO:0000256" key="2">
    <source>
        <dbReference type="SAM" id="MobiDB-lite"/>
    </source>
</evidence>